<protein>
    <submittedName>
        <fullName evidence="2">Uncharacterized protein</fullName>
    </submittedName>
</protein>
<dbReference type="RefSeq" id="WP_369142684.1">
    <property type="nucleotide sequence ID" value="NZ_CP163444.1"/>
</dbReference>
<reference evidence="2" key="1">
    <citation type="submission" date="2024-07" db="EMBL/GenBank/DDBJ databases">
        <authorList>
            <person name="Yu S.T."/>
        </authorList>
    </citation>
    <scope>NUCLEOTIDE SEQUENCE</scope>
    <source>
        <strain evidence="2">R44</strain>
    </source>
</reference>
<accession>A0AB39STK6</accession>
<dbReference type="EMBL" id="CP163444">
    <property type="protein sequence ID" value="XDQ69937.1"/>
    <property type="molecule type" value="Genomic_DNA"/>
</dbReference>
<evidence type="ECO:0000313" key="2">
    <source>
        <dbReference type="EMBL" id="XDQ69937.1"/>
    </source>
</evidence>
<name>A0AB39STK6_9ACTN</name>
<dbReference type="AlphaFoldDB" id="A0AB39STK6"/>
<feature type="signal peptide" evidence="1">
    <location>
        <begin position="1"/>
        <end position="32"/>
    </location>
</feature>
<sequence length="181" mass="18265">MATLALRRSARIAGALAGAALIVGATTGVSNAATTPPPGATAFTGTANYGVTTSTHPDTVGCNGYKVVGSGTVTGNRIAGTGTWSQTEDACTATVPGQWDINGKVTVTQTDGSHLYFTYHLSAPVTSSNMVYPSGTFTITGGDGSFDEAVGGGKMNATVNLLDKAHVTAALDGSMGFRWQI</sequence>
<organism evidence="2">
    <name type="scientific">Streptomyces sp. R44</name>
    <dbReference type="NCBI Taxonomy" id="3238633"/>
    <lineage>
        <taxon>Bacteria</taxon>
        <taxon>Bacillati</taxon>
        <taxon>Actinomycetota</taxon>
        <taxon>Actinomycetes</taxon>
        <taxon>Kitasatosporales</taxon>
        <taxon>Streptomycetaceae</taxon>
        <taxon>Streptomyces</taxon>
    </lineage>
</organism>
<feature type="chain" id="PRO_5044197873" evidence="1">
    <location>
        <begin position="33"/>
        <end position="181"/>
    </location>
</feature>
<keyword evidence="1" id="KW-0732">Signal</keyword>
<gene>
    <name evidence="2" type="ORF">AB5J54_05100</name>
</gene>
<proteinExistence type="predicted"/>
<evidence type="ECO:0000256" key="1">
    <source>
        <dbReference type="SAM" id="SignalP"/>
    </source>
</evidence>